<comment type="caution">
    <text evidence="1">The sequence shown here is derived from an EMBL/GenBank/DDBJ whole genome shotgun (WGS) entry which is preliminary data.</text>
</comment>
<protein>
    <submittedName>
        <fullName evidence="1">Suppressor of G2 allele of SKP1</fullName>
    </submittedName>
</protein>
<name>A0A9X0CJD3_9CNID</name>
<evidence type="ECO:0000313" key="2">
    <source>
        <dbReference type="Proteomes" id="UP001163046"/>
    </source>
</evidence>
<dbReference type="EMBL" id="MU827323">
    <property type="protein sequence ID" value="KAJ7356194.1"/>
    <property type="molecule type" value="Genomic_DNA"/>
</dbReference>
<proteinExistence type="predicted"/>
<dbReference type="AlphaFoldDB" id="A0A9X0CJD3"/>
<dbReference type="SUPFAM" id="SSF48452">
    <property type="entry name" value="TPR-like"/>
    <property type="match status" value="1"/>
</dbReference>
<dbReference type="Pfam" id="PF13414">
    <property type="entry name" value="TPR_11"/>
    <property type="match status" value="1"/>
</dbReference>
<organism evidence="1 2">
    <name type="scientific">Desmophyllum pertusum</name>
    <dbReference type="NCBI Taxonomy" id="174260"/>
    <lineage>
        <taxon>Eukaryota</taxon>
        <taxon>Metazoa</taxon>
        <taxon>Cnidaria</taxon>
        <taxon>Anthozoa</taxon>
        <taxon>Hexacorallia</taxon>
        <taxon>Scleractinia</taxon>
        <taxon>Caryophylliina</taxon>
        <taxon>Caryophylliidae</taxon>
        <taxon>Desmophyllum</taxon>
    </lineage>
</organism>
<dbReference type="OrthoDB" id="1898560at2759"/>
<evidence type="ECO:0000313" key="1">
    <source>
        <dbReference type="EMBL" id="KAJ7356194.1"/>
    </source>
</evidence>
<sequence>MAGSELVREGNEAFVDDDYELAIKKYSEAIELNAYDAEFYLKRAAAFMKLANYQAAAADTSSAHQFYSLNIVRHTQEKDWLFLNLKISQLAKEAFSDALNLDKENKELKMWIRKCVAELDLAANEAKTGSKFN</sequence>
<dbReference type="PANTHER" id="PTHR45862">
    <property type="entry name" value="PROTEIN SGT1 HOMOLOG"/>
    <property type="match status" value="1"/>
</dbReference>
<dbReference type="InterPro" id="IPR044563">
    <property type="entry name" value="Sgt1-like"/>
</dbReference>
<dbReference type="GO" id="GO:0051087">
    <property type="term" value="F:protein-folding chaperone binding"/>
    <property type="evidence" value="ECO:0007669"/>
    <property type="project" value="InterPro"/>
</dbReference>
<dbReference type="InterPro" id="IPR011990">
    <property type="entry name" value="TPR-like_helical_dom_sf"/>
</dbReference>
<dbReference type="Proteomes" id="UP001163046">
    <property type="component" value="Unassembled WGS sequence"/>
</dbReference>
<reference evidence="1" key="1">
    <citation type="submission" date="2023-01" db="EMBL/GenBank/DDBJ databases">
        <title>Genome assembly of the deep-sea coral Lophelia pertusa.</title>
        <authorList>
            <person name="Herrera S."/>
            <person name="Cordes E."/>
        </authorList>
    </citation>
    <scope>NUCLEOTIDE SEQUENCE</scope>
    <source>
        <strain evidence="1">USNM1676648</strain>
        <tissue evidence="1">Polyp</tissue>
    </source>
</reference>
<dbReference type="Gene3D" id="1.25.40.10">
    <property type="entry name" value="Tetratricopeptide repeat domain"/>
    <property type="match status" value="1"/>
</dbReference>
<keyword evidence="2" id="KW-1185">Reference proteome</keyword>
<gene>
    <name evidence="1" type="primary">SUGT1_1</name>
    <name evidence="1" type="ORF">OS493_025945</name>
</gene>
<accession>A0A9X0CJD3</accession>